<keyword evidence="2 10" id="KW-0479">Metal-binding</keyword>
<dbReference type="EMBL" id="CP047616">
    <property type="protein sequence ID" value="QIW53565.1"/>
    <property type="molecule type" value="Genomic_DNA"/>
</dbReference>
<evidence type="ECO:0000256" key="9">
    <source>
        <dbReference type="ARBA" id="ARBA00038592"/>
    </source>
</evidence>
<dbReference type="Pfam" id="PF01867">
    <property type="entry name" value="Cas_Cas1"/>
    <property type="match status" value="1"/>
</dbReference>
<evidence type="ECO:0000256" key="10">
    <source>
        <dbReference type="HAMAP-Rule" id="MF_01470"/>
    </source>
</evidence>
<feature type="binding site" evidence="10">
    <location>
        <position position="219"/>
    </location>
    <ligand>
        <name>Mn(2+)</name>
        <dbReference type="ChEBI" id="CHEBI:29035"/>
    </ligand>
</feature>
<evidence type="ECO:0000256" key="5">
    <source>
        <dbReference type="ARBA" id="ARBA00022842"/>
    </source>
</evidence>
<dbReference type="NCBIfam" id="TIGR03639">
    <property type="entry name" value="cas1_NMENI"/>
    <property type="match status" value="1"/>
</dbReference>
<dbReference type="InterPro" id="IPR042206">
    <property type="entry name" value="CRISPR-assoc_Cas1_C"/>
</dbReference>
<organism evidence="11 12">
    <name type="scientific">Pseudolactococcus raffinolactis</name>
    <dbReference type="NCBI Taxonomy" id="1366"/>
    <lineage>
        <taxon>Bacteria</taxon>
        <taxon>Bacillati</taxon>
        <taxon>Bacillota</taxon>
        <taxon>Bacilli</taxon>
        <taxon>Lactobacillales</taxon>
        <taxon>Streptococcaceae</taxon>
        <taxon>Pseudolactococcus</taxon>
    </lineage>
</organism>
<evidence type="ECO:0000256" key="8">
    <source>
        <dbReference type="ARBA" id="ARBA00023211"/>
    </source>
</evidence>
<dbReference type="Proteomes" id="UP000501945">
    <property type="component" value="Chromosome"/>
</dbReference>
<dbReference type="GO" id="GO:0004520">
    <property type="term" value="F:DNA endonuclease activity"/>
    <property type="evidence" value="ECO:0007669"/>
    <property type="project" value="InterPro"/>
</dbReference>
<dbReference type="Gene3D" id="3.100.10.20">
    <property type="entry name" value="CRISPR-associated endonuclease Cas1, N-terminal domain"/>
    <property type="match status" value="1"/>
</dbReference>
<dbReference type="CDD" id="cd09720">
    <property type="entry name" value="Cas1_II"/>
    <property type="match status" value="1"/>
</dbReference>
<comment type="similarity">
    <text evidence="10">Belongs to the CRISPR-associated endonuclease Cas1 family.</text>
</comment>
<reference evidence="11 12" key="1">
    <citation type="submission" date="2019-12" db="EMBL/GenBank/DDBJ databases">
        <title>Whole genome sequences of Lactococcus raffinolactis strains isolated from sewage.</title>
        <authorList>
            <person name="Ybazeta G."/>
            <person name="Ross M."/>
            <person name="Brabant-Kirwan D."/>
            <person name="Saleh M."/>
            <person name="Dillon J.A."/>
            <person name="Splinter K."/>
            <person name="Nokhbeh R."/>
        </authorList>
    </citation>
    <scope>NUCLEOTIDE SEQUENCE [LARGE SCALE GENOMIC DNA]</scope>
    <source>
        <strain evidence="11 12">Lr_19_5</strain>
    </source>
</reference>
<name>A0A6H0UGT6_9LACT</name>
<evidence type="ECO:0000313" key="12">
    <source>
        <dbReference type="Proteomes" id="UP000501945"/>
    </source>
</evidence>
<dbReference type="HAMAP" id="MF_01470">
    <property type="entry name" value="Cas1"/>
    <property type="match status" value="1"/>
</dbReference>
<dbReference type="RefSeq" id="WP_167838613.1">
    <property type="nucleotide sequence ID" value="NZ_CP047616.1"/>
</dbReference>
<dbReference type="EC" id="3.1.-.-" evidence="10"/>
<evidence type="ECO:0000256" key="1">
    <source>
        <dbReference type="ARBA" id="ARBA00022722"/>
    </source>
</evidence>
<dbReference type="InterPro" id="IPR050646">
    <property type="entry name" value="Cas1"/>
</dbReference>
<dbReference type="InterPro" id="IPR002729">
    <property type="entry name" value="CRISPR-assoc_Cas1"/>
</dbReference>
<evidence type="ECO:0000313" key="11">
    <source>
        <dbReference type="EMBL" id="QIW53565.1"/>
    </source>
</evidence>
<keyword evidence="8 10" id="KW-0464">Manganese</keyword>
<comment type="function">
    <text evidence="10">CRISPR (clustered regularly interspaced short palindromic repeat), is an adaptive immune system that provides protection against mobile genetic elements (viruses, transposable elements and conjugative plasmids). CRISPR clusters contain spacers, sequences complementary to antecedent mobile elements, and target invading nucleic acids. CRISPR clusters are transcribed and processed into CRISPR RNA (crRNA). Acts as a dsDNA endonuclease. Involved in the integration of spacer DNA into the CRISPR cassette.</text>
</comment>
<feature type="binding site" evidence="10">
    <location>
        <position position="148"/>
    </location>
    <ligand>
        <name>Mn(2+)</name>
        <dbReference type="ChEBI" id="CHEBI:29035"/>
    </ligand>
</feature>
<accession>A0A6H0UGT6</accession>
<comment type="cofactor">
    <cofactor evidence="10">
        <name>Mg(2+)</name>
        <dbReference type="ChEBI" id="CHEBI:18420"/>
    </cofactor>
    <cofactor evidence="10">
        <name>Mn(2+)</name>
        <dbReference type="ChEBI" id="CHEBI:29035"/>
    </cofactor>
</comment>
<dbReference type="AlphaFoldDB" id="A0A6H0UGT6"/>
<dbReference type="PANTHER" id="PTHR34353:SF2">
    <property type="entry name" value="CRISPR-ASSOCIATED ENDONUCLEASE CAS1 1"/>
    <property type="match status" value="1"/>
</dbReference>
<dbReference type="Gene3D" id="1.20.120.920">
    <property type="entry name" value="CRISPR-associated endonuclease Cas1, C-terminal domain"/>
    <property type="match status" value="1"/>
</dbReference>
<dbReference type="GO" id="GO:0046872">
    <property type="term" value="F:metal ion binding"/>
    <property type="evidence" value="ECO:0007669"/>
    <property type="project" value="UniProtKB-UniRule"/>
</dbReference>
<keyword evidence="3 10" id="KW-0255">Endonuclease</keyword>
<comment type="subunit">
    <text evidence="9 10">Homodimer, forms a heterotetramer with a Cas2 homodimer.</text>
</comment>
<feature type="binding site" evidence="10">
    <location>
        <position position="204"/>
    </location>
    <ligand>
        <name>Mn(2+)</name>
        <dbReference type="ChEBI" id="CHEBI:29035"/>
    </ligand>
</feature>
<keyword evidence="1 10" id="KW-0540">Nuclease</keyword>
<keyword evidence="7 10" id="KW-0238">DNA-binding</keyword>
<keyword evidence="6 10" id="KW-0051">Antiviral defense</keyword>
<dbReference type="GO" id="GO:0016787">
    <property type="term" value="F:hydrolase activity"/>
    <property type="evidence" value="ECO:0007669"/>
    <property type="project" value="UniProtKB-KW"/>
</dbReference>
<dbReference type="GO" id="GO:0003677">
    <property type="term" value="F:DNA binding"/>
    <property type="evidence" value="ECO:0007669"/>
    <property type="project" value="UniProtKB-KW"/>
</dbReference>
<dbReference type="GO" id="GO:0051607">
    <property type="term" value="P:defense response to virus"/>
    <property type="evidence" value="ECO:0007669"/>
    <property type="project" value="UniProtKB-UniRule"/>
</dbReference>
<evidence type="ECO:0000256" key="2">
    <source>
        <dbReference type="ARBA" id="ARBA00022723"/>
    </source>
</evidence>
<gene>
    <name evidence="10 11" type="primary">cas1</name>
    <name evidence="11" type="ORF">GU336_05095</name>
</gene>
<proteinExistence type="inferred from homology"/>
<dbReference type="PANTHER" id="PTHR34353">
    <property type="entry name" value="CRISPR-ASSOCIATED ENDONUCLEASE CAS1 1"/>
    <property type="match status" value="1"/>
</dbReference>
<evidence type="ECO:0000256" key="6">
    <source>
        <dbReference type="ARBA" id="ARBA00023118"/>
    </source>
</evidence>
<dbReference type="InterPro" id="IPR042211">
    <property type="entry name" value="CRISPR-assoc_Cas1_N"/>
</dbReference>
<keyword evidence="5 10" id="KW-0460">Magnesium</keyword>
<keyword evidence="4 10" id="KW-0378">Hydrolase</keyword>
<protein>
    <recommendedName>
        <fullName evidence="10">CRISPR-associated endonuclease Cas1</fullName>
        <ecNumber evidence="10">3.1.-.-</ecNumber>
    </recommendedName>
</protein>
<evidence type="ECO:0000256" key="7">
    <source>
        <dbReference type="ARBA" id="ARBA00023125"/>
    </source>
</evidence>
<dbReference type="InterPro" id="IPR019855">
    <property type="entry name" value="CRISPR-assoc_Cas1_NMENI"/>
</dbReference>
<dbReference type="GO" id="GO:0043571">
    <property type="term" value="P:maintenance of CRISPR repeat elements"/>
    <property type="evidence" value="ECO:0007669"/>
    <property type="project" value="UniProtKB-UniRule"/>
</dbReference>
<sequence length="288" mass="33316">MGWRVIIVNTHSKLSYQNNHLIFKSSSKSEMIHLSEIDLLICETTDISITTMLLKKLADENILTIFCDEKRLPSSQMLPYYGRHDSSLQLTRQISWLEDKKSDVWTDIIAQKIINQANHLSQLTFDDTASAIHVLLDALEPFDPSNREGHSARIYFNKLFGNDFTRDANNDINAGLDYGYTLLMSVFAREIVKMGCMTQLGLKHSNQFNDFNLASDIMEPFRIIVDQIVYGHRNKKFGEIRRELFEMFATKYVYGRQEMFLTNIASDYTKRVIAMMNGDSDKIPVFRI</sequence>
<evidence type="ECO:0000256" key="4">
    <source>
        <dbReference type="ARBA" id="ARBA00022801"/>
    </source>
</evidence>
<evidence type="ECO:0000256" key="3">
    <source>
        <dbReference type="ARBA" id="ARBA00022759"/>
    </source>
</evidence>
<dbReference type="NCBIfam" id="TIGR00287">
    <property type="entry name" value="cas1"/>
    <property type="match status" value="1"/>
</dbReference>